<evidence type="ECO:0000256" key="1">
    <source>
        <dbReference type="SAM" id="MobiDB-lite"/>
    </source>
</evidence>
<evidence type="ECO:0000313" key="3">
    <source>
        <dbReference type="EMBL" id="KIR62922.1"/>
    </source>
</evidence>
<dbReference type="OrthoDB" id="3404585at2"/>
<protein>
    <submittedName>
        <fullName evidence="3">Uncharacterized protein</fullName>
    </submittedName>
</protein>
<dbReference type="AlphaFoldDB" id="A0A0D0UW12"/>
<feature type="transmembrane region" description="Helical" evidence="2">
    <location>
        <begin position="46"/>
        <end position="71"/>
    </location>
</feature>
<feature type="transmembrane region" description="Helical" evidence="2">
    <location>
        <begin position="12"/>
        <end position="34"/>
    </location>
</feature>
<keyword evidence="2" id="KW-1133">Transmembrane helix</keyword>
<name>A0A0D0UW12_9ACTN</name>
<keyword evidence="2" id="KW-0472">Membrane</keyword>
<feature type="region of interest" description="Disordered" evidence="1">
    <location>
        <begin position="105"/>
        <end position="153"/>
    </location>
</feature>
<proteinExistence type="predicted"/>
<evidence type="ECO:0000313" key="4">
    <source>
        <dbReference type="Proteomes" id="UP000032254"/>
    </source>
</evidence>
<feature type="compositionally biased region" description="Basic and acidic residues" evidence="1">
    <location>
        <begin position="140"/>
        <end position="153"/>
    </location>
</feature>
<organism evidence="3 4">
    <name type="scientific">Micromonospora haikouensis</name>
    <dbReference type="NCBI Taxonomy" id="686309"/>
    <lineage>
        <taxon>Bacteria</taxon>
        <taxon>Bacillati</taxon>
        <taxon>Actinomycetota</taxon>
        <taxon>Actinomycetes</taxon>
        <taxon>Micromonosporales</taxon>
        <taxon>Micromonosporaceae</taxon>
        <taxon>Micromonospora</taxon>
    </lineage>
</organism>
<sequence>MTEPSRPVPHRPGAVSLFFVAKAGVFAAGFWGWLLVLVVHADRVTGAHVLAAAGAVTTTLVGVVLGVRLALQRNAAVRHAELKRLLVDISWNAFAAAGNAETPAKVVPFPTVSPDAERPGGRGRGDRFSAFDRSAGNERPPGRDRGGSGDRRR</sequence>
<dbReference type="GeneID" id="301306044"/>
<keyword evidence="4" id="KW-1185">Reference proteome</keyword>
<dbReference type="Proteomes" id="UP000032254">
    <property type="component" value="Unassembled WGS sequence"/>
</dbReference>
<accession>A0A0D0UW12</accession>
<comment type="caution">
    <text evidence="3">The sequence shown here is derived from an EMBL/GenBank/DDBJ whole genome shotgun (WGS) entry which is preliminary data.</text>
</comment>
<evidence type="ECO:0000256" key="2">
    <source>
        <dbReference type="SAM" id="Phobius"/>
    </source>
</evidence>
<dbReference type="RefSeq" id="WP_043965391.1">
    <property type="nucleotide sequence ID" value="NZ_JBEZEN010000002.1"/>
</dbReference>
<reference evidence="3 4" key="1">
    <citation type="submission" date="2015-01" db="EMBL/GenBank/DDBJ databases">
        <title>Sequencing and annotation of Micromonospora carbonacea strain JXNU-1 genome.</title>
        <authorList>
            <person name="Long Z."/>
            <person name="Huang Y."/>
            <person name="Jiang Y."/>
        </authorList>
    </citation>
    <scope>NUCLEOTIDE SEQUENCE [LARGE SCALE GENOMIC DNA]</scope>
    <source>
        <strain evidence="3 4">JXNU-1</strain>
    </source>
</reference>
<gene>
    <name evidence="3" type="ORF">TK50_18500</name>
</gene>
<dbReference type="EMBL" id="JXSX01000002">
    <property type="protein sequence ID" value="KIR62922.1"/>
    <property type="molecule type" value="Genomic_DNA"/>
</dbReference>
<feature type="compositionally biased region" description="Basic and acidic residues" evidence="1">
    <location>
        <begin position="115"/>
        <end position="130"/>
    </location>
</feature>
<keyword evidence="2" id="KW-0812">Transmembrane</keyword>
<dbReference type="PATRIC" id="fig|47853.6.peg.3871"/>